<dbReference type="InterPro" id="IPR006076">
    <property type="entry name" value="FAD-dep_OxRdtase"/>
</dbReference>
<sequence length="430" mass="46061">MNSDSLQNLARPASAGDVARQAVVVGGGIVGTCCALYLQREGFSVTLVDPAAPGNSTAKWSCGQISVGEIIPLSKPGILMKVPGWLMDQTGPLAMRPGALPGIIPWLLRFMACARQSRIATIAGSMATLTNHVFADYATLLDACDDKDLIRQRSVMQVFDGPQGVEHERPLNALRRSLGFDSQVLTAAEIGDLEPALAGRFSYGILLPQWRFVSDTEGFIVALTGSFVKQGGRRICSNVTVIDEDRGQATGVTLANGERIAAAHVVVAAGAGARQFFTPLGIDVPLEGVAGYQVLLRDPGIEFQNSVIYGDGGFCFTPMRRGLQIGGTIEFARRGAPPNFRRAEIILEKARRVLPQLNVQAHEFGVGYRPFLPDTKPIIDRSKRLPNVLMAIGHGQLGLTLGATTGRLIAEMATGRMSSVNLSPFSAYRF</sequence>
<dbReference type="SUPFAM" id="SSF54373">
    <property type="entry name" value="FAD-linked reductases, C-terminal domain"/>
    <property type="match status" value="1"/>
</dbReference>
<dbReference type="GO" id="GO:0005737">
    <property type="term" value="C:cytoplasm"/>
    <property type="evidence" value="ECO:0007669"/>
    <property type="project" value="TreeGrafter"/>
</dbReference>
<dbReference type="PANTHER" id="PTHR13847:SF289">
    <property type="entry name" value="GLYCINE OXIDASE"/>
    <property type="match status" value="1"/>
</dbReference>
<evidence type="ECO:0000313" key="3">
    <source>
        <dbReference type="EMBL" id="KVK75993.1"/>
    </source>
</evidence>
<dbReference type="GO" id="GO:0016491">
    <property type="term" value="F:oxidoreductase activity"/>
    <property type="evidence" value="ECO:0007669"/>
    <property type="project" value="UniProtKB-KW"/>
</dbReference>
<proteinExistence type="predicted"/>
<dbReference type="InterPro" id="IPR036188">
    <property type="entry name" value="FAD/NAD-bd_sf"/>
</dbReference>
<accession>A0A118KEQ1</accession>
<reference evidence="3 4" key="1">
    <citation type="submission" date="2015-11" db="EMBL/GenBank/DDBJ databases">
        <title>Expanding the genomic diversity of Burkholderia species for the development of highly accurate diagnostics.</title>
        <authorList>
            <person name="Sahl J."/>
            <person name="Keim P."/>
            <person name="Wagner D."/>
        </authorList>
    </citation>
    <scope>NUCLEOTIDE SEQUENCE [LARGE SCALE GENOMIC DNA]</scope>
    <source>
        <strain evidence="3 4">MSMB1302</strain>
    </source>
</reference>
<dbReference type="AlphaFoldDB" id="A0A118KEQ1"/>
<gene>
    <name evidence="3" type="ORF">WS90_25510</name>
</gene>
<dbReference type="Pfam" id="PF01266">
    <property type="entry name" value="DAO"/>
    <property type="match status" value="1"/>
</dbReference>
<dbReference type="Gene3D" id="3.30.9.10">
    <property type="entry name" value="D-Amino Acid Oxidase, subunit A, domain 2"/>
    <property type="match status" value="1"/>
</dbReference>
<protein>
    <submittedName>
        <fullName evidence="3">Amino acid dehydrogenase</fullName>
    </submittedName>
</protein>
<dbReference type="PANTHER" id="PTHR13847">
    <property type="entry name" value="SARCOSINE DEHYDROGENASE-RELATED"/>
    <property type="match status" value="1"/>
</dbReference>
<dbReference type="EMBL" id="LOYH01000089">
    <property type="protein sequence ID" value="KVK75993.1"/>
    <property type="molecule type" value="Genomic_DNA"/>
</dbReference>
<dbReference type="Gene3D" id="3.50.50.60">
    <property type="entry name" value="FAD/NAD(P)-binding domain"/>
    <property type="match status" value="2"/>
</dbReference>
<comment type="caution">
    <text evidence="3">The sequence shown here is derived from an EMBL/GenBank/DDBJ whole genome shotgun (WGS) entry which is preliminary data.</text>
</comment>
<dbReference type="RefSeq" id="WP_059731850.1">
    <property type="nucleotide sequence ID" value="NZ_LOYH01000089.1"/>
</dbReference>
<feature type="domain" description="FAD dependent oxidoreductase" evidence="2">
    <location>
        <begin position="22"/>
        <end position="412"/>
    </location>
</feature>
<keyword evidence="1" id="KW-0560">Oxidoreductase</keyword>
<organism evidence="3 4">
    <name type="scientific">Burkholderia cepacia</name>
    <name type="common">Pseudomonas cepacia</name>
    <dbReference type="NCBI Taxonomy" id="292"/>
    <lineage>
        <taxon>Bacteria</taxon>
        <taxon>Pseudomonadati</taxon>
        <taxon>Pseudomonadota</taxon>
        <taxon>Betaproteobacteria</taxon>
        <taxon>Burkholderiales</taxon>
        <taxon>Burkholderiaceae</taxon>
        <taxon>Burkholderia</taxon>
        <taxon>Burkholderia cepacia complex</taxon>
    </lineage>
</organism>
<dbReference type="SUPFAM" id="SSF51905">
    <property type="entry name" value="FAD/NAD(P)-binding domain"/>
    <property type="match status" value="1"/>
</dbReference>
<evidence type="ECO:0000256" key="1">
    <source>
        <dbReference type="ARBA" id="ARBA00023002"/>
    </source>
</evidence>
<dbReference type="Proteomes" id="UP000069001">
    <property type="component" value="Unassembled WGS sequence"/>
</dbReference>
<evidence type="ECO:0000313" key="4">
    <source>
        <dbReference type="Proteomes" id="UP000069001"/>
    </source>
</evidence>
<name>A0A118KEQ1_BURCE</name>
<evidence type="ECO:0000259" key="2">
    <source>
        <dbReference type="Pfam" id="PF01266"/>
    </source>
</evidence>